<proteinExistence type="predicted"/>
<accession>A0AAV7WZQ3</accession>
<dbReference type="AlphaFoldDB" id="A0AAV7WZQ3"/>
<evidence type="ECO:0000313" key="1">
    <source>
        <dbReference type="EMBL" id="KAJ1218346.1"/>
    </source>
</evidence>
<evidence type="ECO:0000313" key="2">
    <source>
        <dbReference type="Proteomes" id="UP001066276"/>
    </source>
</evidence>
<dbReference type="Proteomes" id="UP001066276">
    <property type="component" value="Chromosome 1_1"/>
</dbReference>
<reference evidence="1" key="1">
    <citation type="journal article" date="2022" name="bioRxiv">
        <title>Sequencing and chromosome-scale assembly of the giantPleurodeles waltlgenome.</title>
        <authorList>
            <person name="Brown T."/>
            <person name="Elewa A."/>
            <person name="Iarovenko S."/>
            <person name="Subramanian E."/>
            <person name="Araus A.J."/>
            <person name="Petzold A."/>
            <person name="Susuki M."/>
            <person name="Suzuki K.-i.T."/>
            <person name="Hayashi T."/>
            <person name="Toyoda A."/>
            <person name="Oliveira C."/>
            <person name="Osipova E."/>
            <person name="Leigh N.D."/>
            <person name="Simon A."/>
            <person name="Yun M.H."/>
        </authorList>
    </citation>
    <scope>NUCLEOTIDE SEQUENCE</scope>
    <source>
        <strain evidence="1">20211129_DDA</strain>
        <tissue evidence="1">Liver</tissue>
    </source>
</reference>
<organism evidence="1 2">
    <name type="scientific">Pleurodeles waltl</name>
    <name type="common">Iberian ribbed newt</name>
    <dbReference type="NCBI Taxonomy" id="8319"/>
    <lineage>
        <taxon>Eukaryota</taxon>
        <taxon>Metazoa</taxon>
        <taxon>Chordata</taxon>
        <taxon>Craniata</taxon>
        <taxon>Vertebrata</taxon>
        <taxon>Euteleostomi</taxon>
        <taxon>Amphibia</taxon>
        <taxon>Batrachia</taxon>
        <taxon>Caudata</taxon>
        <taxon>Salamandroidea</taxon>
        <taxon>Salamandridae</taxon>
        <taxon>Pleurodelinae</taxon>
        <taxon>Pleurodeles</taxon>
    </lineage>
</organism>
<protein>
    <submittedName>
        <fullName evidence="1">Uncharacterized protein</fullName>
    </submittedName>
</protein>
<dbReference type="EMBL" id="JANPWB010000001">
    <property type="protein sequence ID" value="KAJ1218346.1"/>
    <property type="molecule type" value="Genomic_DNA"/>
</dbReference>
<name>A0AAV7WZQ3_PLEWA</name>
<comment type="caution">
    <text evidence="1">The sequence shown here is derived from an EMBL/GenBank/DDBJ whole genome shotgun (WGS) entry which is preliminary data.</text>
</comment>
<gene>
    <name evidence="1" type="ORF">NDU88_005926</name>
</gene>
<sequence>METSRYRKGCRPTPGIQQLGRQVKPQVAPPQKLYYIVITFTRFMLKYVHDDVYCNVWFVWNFFEVYYFPAVSRVAKVVAII</sequence>
<keyword evidence="2" id="KW-1185">Reference proteome</keyword>